<evidence type="ECO:0000259" key="12">
    <source>
        <dbReference type="PROSITE" id="PS52015"/>
    </source>
</evidence>
<dbReference type="RefSeq" id="WP_094059370.1">
    <property type="nucleotide sequence ID" value="NZ_CP022530.1"/>
</dbReference>
<keyword evidence="5" id="KW-0997">Cell inner membrane</keyword>
<protein>
    <recommendedName>
        <fullName evidence="12">TonB C-terminal domain-containing protein</fullName>
    </recommendedName>
</protein>
<dbReference type="Gene3D" id="3.30.1150.10">
    <property type="match status" value="1"/>
</dbReference>
<dbReference type="GO" id="GO:0055085">
    <property type="term" value="P:transmembrane transport"/>
    <property type="evidence" value="ECO:0007669"/>
    <property type="project" value="InterPro"/>
</dbReference>
<dbReference type="InterPro" id="IPR037682">
    <property type="entry name" value="TonB_C"/>
</dbReference>
<dbReference type="NCBIfam" id="TIGR01352">
    <property type="entry name" value="tonB_Cterm"/>
    <property type="match status" value="1"/>
</dbReference>
<evidence type="ECO:0000256" key="1">
    <source>
        <dbReference type="ARBA" id="ARBA00004383"/>
    </source>
</evidence>
<dbReference type="GO" id="GO:0015031">
    <property type="term" value="P:protein transport"/>
    <property type="evidence" value="ECO:0007669"/>
    <property type="project" value="UniProtKB-KW"/>
</dbReference>
<proteinExistence type="inferred from homology"/>
<keyword evidence="4" id="KW-1003">Cell membrane</keyword>
<evidence type="ECO:0000256" key="2">
    <source>
        <dbReference type="ARBA" id="ARBA00006555"/>
    </source>
</evidence>
<evidence type="ECO:0000256" key="7">
    <source>
        <dbReference type="ARBA" id="ARBA00022927"/>
    </source>
</evidence>
<dbReference type="OrthoDB" id="9803361at2"/>
<keyword evidence="14" id="KW-1185">Reference proteome</keyword>
<dbReference type="EMBL" id="CP022530">
    <property type="protein sequence ID" value="ASP38171.1"/>
    <property type="molecule type" value="Genomic_DNA"/>
</dbReference>
<evidence type="ECO:0000256" key="4">
    <source>
        <dbReference type="ARBA" id="ARBA00022475"/>
    </source>
</evidence>
<evidence type="ECO:0000256" key="9">
    <source>
        <dbReference type="ARBA" id="ARBA00023136"/>
    </source>
</evidence>
<keyword evidence="3" id="KW-0813">Transport</keyword>
<evidence type="ECO:0000313" key="14">
    <source>
        <dbReference type="Proteomes" id="UP000202440"/>
    </source>
</evidence>
<evidence type="ECO:0000256" key="5">
    <source>
        <dbReference type="ARBA" id="ARBA00022519"/>
    </source>
</evidence>
<keyword evidence="9 11" id="KW-0472">Membrane</keyword>
<dbReference type="KEGG" id="bsan:CHH28_05495"/>
<dbReference type="GO" id="GO:0098797">
    <property type="term" value="C:plasma membrane protein complex"/>
    <property type="evidence" value="ECO:0007669"/>
    <property type="project" value="TreeGrafter"/>
</dbReference>
<dbReference type="Pfam" id="PF03544">
    <property type="entry name" value="TonB_C"/>
    <property type="match status" value="1"/>
</dbReference>
<comment type="similarity">
    <text evidence="2">Belongs to the TonB family.</text>
</comment>
<organism evidence="13 14">
    <name type="scientific">Bacterioplanes sanyensis</name>
    <dbReference type="NCBI Taxonomy" id="1249553"/>
    <lineage>
        <taxon>Bacteria</taxon>
        <taxon>Pseudomonadati</taxon>
        <taxon>Pseudomonadota</taxon>
        <taxon>Gammaproteobacteria</taxon>
        <taxon>Oceanospirillales</taxon>
        <taxon>Oceanospirillaceae</taxon>
        <taxon>Bacterioplanes</taxon>
    </lineage>
</organism>
<sequence length="304" mass="33732">MSTPASTAESLPPLAPSTVTAPDRLSFALFLALALHALVILGVTFAPSDRGQTATTLEVTLANYRSDKAPDEADFIAQENQRGSGTLDEAKLLTTDMEANFHDNDIRKTSPEERQASAPKQVLTEQQLVTTSADNTRKLRRLKTEAPTPSADVPDGPQQSLLQRSLEMASLEAKLDSQRQAYARKPRVQRLTAASTMKASDAYYVNNWRRHIERAGSRNYPREAKDCSNDCQLRLLVAIRPDGSIAELTVLQSSGRKVLDDAAKRIVRQSAPFAPFTDEMRREFDILEIIRTWQFKGNRYISGA</sequence>
<dbReference type="PROSITE" id="PS52015">
    <property type="entry name" value="TONB_CTD"/>
    <property type="match status" value="1"/>
</dbReference>
<dbReference type="PANTHER" id="PTHR33446:SF11">
    <property type="entry name" value="TONB3"/>
    <property type="match status" value="1"/>
</dbReference>
<dbReference type="Proteomes" id="UP000202440">
    <property type="component" value="Chromosome"/>
</dbReference>
<evidence type="ECO:0000256" key="8">
    <source>
        <dbReference type="ARBA" id="ARBA00022989"/>
    </source>
</evidence>
<evidence type="ECO:0000256" key="6">
    <source>
        <dbReference type="ARBA" id="ARBA00022692"/>
    </source>
</evidence>
<keyword evidence="7" id="KW-0653">Protein transport</keyword>
<comment type="subcellular location">
    <subcellularLocation>
        <location evidence="1">Cell inner membrane</location>
        <topology evidence="1">Single-pass membrane protein</topology>
        <orientation evidence="1">Periplasmic side</orientation>
    </subcellularLocation>
</comment>
<dbReference type="PANTHER" id="PTHR33446">
    <property type="entry name" value="PROTEIN TONB-RELATED"/>
    <property type="match status" value="1"/>
</dbReference>
<feature type="domain" description="TonB C-terminal" evidence="12">
    <location>
        <begin position="205"/>
        <end position="302"/>
    </location>
</feature>
<evidence type="ECO:0000313" key="13">
    <source>
        <dbReference type="EMBL" id="ASP38171.1"/>
    </source>
</evidence>
<dbReference type="InterPro" id="IPR006260">
    <property type="entry name" value="TonB/TolA_C"/>
</dbReference>
<feature type="transmembrane region" description="Helical" evidence="11">
    <location>
        <begin position="25"/>
        <end position="46"/>
    </location>
</feature>
<gene>
    <name evidence="13" type="ORF">CHH28_05495</name>
</gene>
<accession>A0A222FIC8</accession>
<evidence type="ECO:0000256" key="3">
    <source>
        <dbReference type="ARBA" id="ARBA00022448"/>
    </source>
</evidence>
<evidence type="ECO:0000256" key="10">
    <source>
        <dbReference type="SAM" id="MobiDB-lite"/>
    </source>
</evidence>
<dbReference type="SUPFAM" id="SSF74653">
    <property type="entry name" value="TolA/TonB C-terminal domain"/>
    <property type="match status" value="1"/>
</dbReference>
<feature type="region of interest" description="Disordered" evidence="10">
    <location>
        <begin position="130"/>
        <end position="158"/>
    </location>
</feature>
<keyword evidence="6 11" id="KW-0812">Transmembrane</keyword>
<evidence type="ECO:0000256" key="11">
    <source>
        <dbReference type="SAM" id="Phobius"/>
    </source>
</evidence>
<dbReference type="InterPro" id="IPR051045">
    <property type="entry name" value="TonB-dependent_transducer"/>
</dbReference>
<name>A0A222FIC8_9GAMM</name>
<keyword evidence="8 11" id="KW-1133">Transmembrane helix</keyword>
<dbReference type="AlphaFoldDB" id="A0A222FIC8"/>
<reference evidence="13 14" key="1">
    <citation type="submission" date="2017-07" db="EMBL/GenBank/DDBJ databases">
        <title>Annotated genome sequence of Bacterioplanes sanyensis isolated from Red Sea.</title>
        <authorList>
            <person name="Rehman Z.U."/>
        </authorList>
    </citation>
    <scope>NUCLEOTIDE SEQUENCE [LARGE SCALE GENOMIC DNA]</scope>
    <source>
        <strain evidence="13 14">NV9</strain>
    </source>
</reference>
<dbReference type="GO" id="GO:0031992">
    <property type="term" value="F:energy transducer activity"/>
    <property type="evidence" value="ECO:0007669"/>
    <property type="project" value="TreeGrafter"/>
</dbReference>